<evidence type="ECO:0000256" key="2">
    <source>
        <dbReference type="SAM" id="MobiDB-lite"/>
    </source>
</evidence>
<accession>A0ABQ6MJU5</accession>
<organism evidence="3 4">
    <name type="scientific">Tetraparma gracilis</name>
    <dbReference type="NCBI Taxonomy" id="2962635"/>
    <lineage>
        <taxon>Eukaryota</taxon>
        <taxon>Sar</taxon>
        <taxon>Stramenopiles</taxon>
        <taxon>Ochrophyta</taxon>
        <taxon>Bolidophyceae</taxon>
        <taxon>Parmales</taxon>
        <taxon>Triparmaceae</taxon>
        <taxon>Tetraparma</taxon>
    </lineage>
</organism>
<proteinExistence type="predicted"/>
<feature type="coiled-coil region" evidence="1">
    <location>
        <begin position="110"/>
        <end position="137"/>
    </location>
</feature>
<feature type="compositionally biased region" description="Basic and acidic residues" evidence="2">
    <location>
        <begin position="777"/>
        <end position="788"/>
    </location>
</feature>
<evidence type="ECO:0000313" key="4">
    <source>
        <dbReference type="Proteomes" id="UP001165060"/>
    </source>
</evidence>
<sequence>MRQMVEEVKNLSNIKEESEESESELMMSAEACIEDLELRLELKGTDMEELRSRLGSQLDTDPSMSTSAPDDAILKMIGDLTAPVARTAILDLMTTLASTEMQTRASEKESSKKDAEIARLTDSNNELKNQLATFSEILAHFGGDANAPVAMKKELADASRMLQESQHKLAMADAKFLSTGVELAEAKEKLSMVDLHGVEVKKEAASTLAQLQAYWRLLGIDQDERDKLRLQLETCVEDKCTSMLLNASRLEKETVKDIESYAEKNTEMCRALGLEEVEEMDANGVKSSSRLSLLKQAEAAKERFEEMEPKFALAQTRRTKIHREAENLLGALEQTDAALSKKLRAYLSTDASADGVFEESLLKHCEHELRTLRVKKSELLVQSNSAYERANKLALETHFTPEAVYELCSAVVGGNKAAFPWWTEADCKQVCAFVVKSNMKVTTDKLHAQHLTVVVEAIEIISLPRRSFSEQLKGVVEEAHKALMSVVEGDDAATEAYASFHDALFRLPRLSKDHIVACVDELSQLVGAADAMVESETEALTVVWDALETKTNARGGFWGQCETAVKKFAAAKEKGEVMFDGVSPSDVESEAWLNDALAEAMAAEKSLSLKLYRLRFIHREVERKRSKQDTKSKIVRLDSEIRIIDAKLAQFEMKAGNKQRLVSKKTNSGVLLQEEKYRKKMQARFISKLESLKDTLKDWNARERSPFDTTNLSEEVQALLVDGDGERTKFMHLRTVTSGAGRRKSVAGGDAERTGVAGMMAFPAAIGEEDEGEAEAEEPKAEEKKTVSRESVAAALAAAEKAAQVATAAQPQRKTRSRAASLAAYKLSTKNLGEEKRGGGGGKKALGEASGSGSGSAGGAKLKNSDRRNTIAISTPAKSKREAPAKSKAMNVFGSLLNDTPTKENREV</sequence>
<feature type="region of interest" description="Disordered" evidence="2">
    <location>
        <begin position="832"/>
        <end position="908"/>
    </location>
</feature>
<reference evidence="3 4" key="1">
    <citation type="journal article" date="2023" name="Commun. Biol.">
        <title>Genome analysis of Parmales, the sister group of diatoms, reveals the evolutionary specialization of diatoms from phago-mixotrophs to photoautotrophs.</title>
        <authorList>
            <person name="Ban H."/>
            <person name="Sato S."/>
            <person name="Yoshikawa S."/>
            <person name="Yamada K."/>
            <person name="Nakamura Y."/>
            <person name="Ichinomiya M."/>
            <person name="Sato N."/>
            <person name="Blanc-Mathieu R."/>
            <person name="Endo H."/>
            <person name="Kuwata A."/>
            <person name="Ogata H."/>
        </authorList>
    </citation>
    <scope>NUCLEOTIDE SEQUENCE [LARGE SCALE GENOMIC DNA]</scope>
</reference>
<feature type="region of interest" description="Disordered" evidence="2">
    <location>
        <begin position="1"/>
        <end position="26"/>
    </location>
</feature>
<dbReference type="EMBL" id="BRYB01002893">
    <property type="protein sequence ID" value="GMI27237.1"/>
    <property type="molecule type" value="Genomic_DNA"/>
</dbReference>
<evidence type="ECO:0000313" key="3">
    <source>
        <dbReference type="EMBL" id="GMI27237.1"/>
    </source>
</evidence>
<feature type="compositionally biased region" description="Acidic residues" evidence="2">
    <location>
        <begin position="767"/>
        <end position="776"/>
    </location>
</feature>
<feature type="region of interest" description="Disordered" evidence="2">
    <location>
        <begin position="767"/>
        <end position="789"/>
    </location>
</feature>
<feature type="compositionally biased region" description="Gly residues" evidence="2">
    <location>
        <begin position="839"/>
        <end position="858"/>
    </location>
</feature>
<gene>
    <name evidence="3" type="ORF">TeGR_g13758</name>
</gene>
<keyword evidence="4" id="KW-1185">Reference proteome</keyword>
<protein>
    <submittedName>
        <fullName evidence="3">Uncharacterized protein</fullName>
    </submittedName>
</protein>
<keyword evidence="1" id="KW-0175">Coiled coil</keyword>
<dbReference type="Proteomes" id="UP001165060">
    <property type="component" value="Unassembled WGS sequence"/>
</dbReference>
<name>A0ABQ6MJU5_9STRA</name>
<evidence type="ECO:0000256" key="1">
    <source>
        <dbReference type="SAM" id="Coils"/>
    </source>
</evidence>
<comment type="caution">
    <text evidence="3">The sequence shown here is derived from an EMBL/GenBank/DDBJ whole genome shotgun (WGS) entry which is preliminary data.</text>
</comment>